<organism evidence="11 12">
    <name type="scientific">Centaurea solstitialis</name>
    <name type="common">yellow star-thistle</name>
    <dbReference type="NCBI Taxonomy" id="347529"/>
    <lineage>
        <taxon>Eukaryota</taxon>
        <taxon>Viridiplantae</taxon>
        <taxon>Streptophyta</taxon>
        <taxon>Embryophyta</taxon>
        <taxon>Tracheophyta</taxon>
        <taxon>Spermatophyta</taxon>
        <taxon>Magnoliopsida</taxon>
        <taxon>eudicotyledons</taxon>
        <taxon>Gunneridae</taxon>
        <taxon>Pentapetalae</taxon>
        <taxon>asterids</taxon>
        <taxon>campanulids</taxon>
        <taxon>Asterales</taxon>
        <taxon>Asteraceae</taxon>
        <taxon>Carduoideae</taxon>
        <taxon>Cardueae</taxon>
        <taxon>Centaureinae</taxon>
        <taxon>Centaurea</taxon>
    </lineage>
</organism>
<dbReference type="GO" id="GO:0003964">
    <property type="term" value="F:RNA-directed DNA polymerase activity"/>
    <property type="evidence" value="ECO:0007669"/>
    <property type="project" value="UniProtKB-KW"/>
</dbReference>
<evidence type="ECO:0000256" key="3">
    <source>
        <dbReference type="ARBA" id="ARBA00022695"/>
    </source>
</evidence>
<protein>
    <recommendedName>
        <fullName evidence="10">Integrase catalytic domain-containing protein</fullName>
    </recommendedName>
</protein>
<dbReference type="SUPFAM" id="SSF56672">
    <property type="entry name" value="DNA/RNA polymerases"/>
    <property type="match status" value="1"/>
</dbReference>
<dbReference type="InterPro" id="IPR012337">
    <property type="entry name" value="RNaseH-like_sf"/>
</dbReference>
<dbReference type="InterPro" id="IPR000477">
    <property type="entry name" value="RT_dom"/>
</dbReference>
<dbReference type="Pfam" id="PF17919">
    <property type="entry name" value="RT_RNaseH_2"/>
    <property type="match status" value="1"/>
</dbReference>
<dbReference type="AlphaFoldDB" id="A0AA38W8V6"/>
<accession>A0AA38W8V6</accession>
<dbReference type="Proteomes" id="UP001172457">
    <property type="component" value="Chromosome 4"/>
</dbReference>
<evidence type="ECO:0000259" key="10">
    <source>
        <dbReference type="PROSITE" id="PS50994"/>
    </source>
</evidence>
<dbReference type="EMBL" id="JARYMX010000004">
    <property type="protein sequence ID" value="KAJ9552772.1"/>
    <property type="molecule type" value="Genomic_DNA"/>
</dbReference>
<dbReference type="Pfam" id="PF00078">
    <property type="entry name" value="RVT_1"/>
    <property type="match status" value="1"/>
</dbReference>
<dbReference type="PROSITE" id="PS50994">
    <property type="entry name" value="INTEGRASE"/>
    <property type="match status" value="1"/>
</dbReference>
<dbReference type="FunFam" id="3.30.70.270:FF:000003">
    <property type="entry name" value="Transposon Ty3-G Gag-Pol polyprotein"/>
    <property type="match status" value="1"/>
</dbReference>
<dbReference type="CDD" id="cd01647">
    <property type="entry name" value="RT_LTR"/>
    <property type="match status" value="1"/>
</dbReference>
<dbReference type="PANTHER" id="PTHR37984">
    <property type="entry name" value="PROTEIN CBG26694"/>
    <property type="match status" value="1"/>
</dbReference>
<sequence>MWVDNTLKNHDKEILEIQTALASLMKQQEQSAKHQQEILKAVQEKPSQGSSGSFSPGSGSFSSGDANSRGTRPMRIGKVEFPRFSGEDVDAWVYRCEHFFTINETPEEMKLRYAVIHLEGDAIQWHHSFSNAMFEDPLEELASLNQTGTLHELNTAFDALLNKVTLTETQAVSLYIKALNPDVRGPVKMFKPKTLHEAYGLAKIQSLNNDNLEANKPINGPRRLTSKALEQKRAKGECFWCTKKFVPGHKCARSRNQLYIIEAEEDEEEVVDEPITEEEKEQEPHISLHALTGIPSYSTMRIQESIGNRQLHILIDGGSTHNFLKDRLARRLQCDVREVGPLSVGVADDKRLTTNQLCHDFRWNMQGNWFTTDVLLLPLESYDMILGVQWLLPLNDILWNFRKMIMKFEIEGKQYELRGLQNNLLSVYTMEKMGKVLDKHSRGGDLQLFGLQLANAKANQNYHSRVVGFPDDPQDSLPWKSLVKQYSEVFQVPTGLPPARAFDHKIVLKEGTEPISLRPYRYPTVQKDVIEKTTRELLDSGIIQNSQSSFAAPVVLVRMAPEDVHKTAFRTHEGHYEFLVMPFGLTNAPATFQALMNHIFRPLLRKGVLVFFDDILVYSRSQDDHIRHLNRVLTIMRENKLFAKESKCVFGGRAVEYLGHIISKEGVKTDPSKIKAVQKWPTPKTVKQLRGFLGLAGYYRRFIRSFGMIAKPLTDLLKKDAFWWNPEAQDAFDRLKGALSAAPVLALPDVTKQFIIETDASAGGVGAVLMQDRHPVSFLSRALSPKQNALSVYEKELLAIMMAVKQWHYYLITGPFIIRTDQKKPQAPPNLKGKENIAADALSRVQGTDLFVTAVSQIEPLLLEKIVDSQQRDIDVQNIIKKWETEGNVPNFKWNGKWLWNNEGGATGITGCDVCMRAKHENVASPGLLQPLPIPDMIFTDISMDFIGGLPKVKGKDTIFVVVDRLTKYGHFMMLGHPFSAKDVAQVFLDNVYKLHGCPNSIVSDRDPIFLSSFWTEFLHLQGVEAKVSTATILKPMAKPRW</sequence>
<dbReference type="InterPro" id="IPR050951">
    <property type="entry name" value="Retrovirus_Pol_polyprotein"/>
</dbReference>
<dbReference type="FunFam" id="3.10.10.10:FF:000007">
    <property type="entry name" value="Retrovirus-related Pol polyprotein from transposon 17.6-like Protein"/>
    <property type="match status" value="1"/>
</dbReference>
<evidence type="ECO:0000256" key="2">
    <source>
        <dbReference type="ARBA" id="ARBA00022679"/>
    </source>
</evidence>
<keyword evidence="8" id="KW-0511">Multifunctional enzyme</keyword>
<dbReference type="InterPro" id="IPR021109">
    <property type="entry name" value="Peptidase_aspartic_dom_sf"/>
</dbReference>
<evidence type="ECO:0000256" key="6">
    <source>
        <dbReference type="ARBA" id="ARBA00022801"/>
    </source>
</evidence>
<keyword evidence="1" id="KW-0645">Protease</keyword>
<dbReference type="InterPro" id="IPR001584">
    <property type="entry name" value="Integrase_cat-core"/>
</dbReference>
<dbReference type="InterPro" id="IPR043128">
    <property type="entry name" value="Rev_trsase/Diguanyl_cyclase"/>
</dbReference>
<gene>
    <name evidence="11" type="ORF">OSB04_016817</name>
</gene>
<dbReference type="Pfam" id="PF08284">
    <property type="entry name" value="RVP_2"/>
    <property type="match status" value="1"/>
</dbReference>
<keyword evidence="12" id="KW-1185">Reference proteome</keyword>
<evidence type="ECO:0000256" key="1">
    <source>
        <dbReference type="ARBA" id="ARBA00022670"/>
    </source>
</evidence>
<dbReference type="Gene3D" id="3.30.70.270">
    <property type="match status" value="2"/>
</dbReference>
<dbReference type="InterPro" id="IPR041577">
    <property type="entry name" value="RT_RNaseH_2"/>
</dbReference>
<name>A0AA38W8V6_9ASTR</name>
<keyword evidence="2" id="KW-0808">Transferase</keyword>
<dbReference type="CDD" id="cd00303">
    <property type="entry name" value="retropepsin_like"/>
    <property type="match status" value="1"/>
</dbReference>
<dbReference type="SUPFAM" id="SSF50630">
    <property type="entry name" value="Acid proteases"/>
    <property type="match status" value="1"/>
</dbReference>
<dbReference type="Gene3D" id="2.40.70.10">
    <property type="entry name" value="Acid Proteases"/>
    <property type="match status" value="1"/>
</dbReference>
<keyword evidence="4" id="KW-0540">Nuclease</keyword>
<keyword evidence="6" id="KW-0378">Hydrolase</keyword>
<feature type="region of interest" description="Disordered" evidence="9">
    <location>
        <begin position="32"/>
        <end position="74"/>
    </location>
</feature>
<keyword evidence="3" id="KW-0548">Nucleotidyltransferase</keyword>
<dbReference type="Gene3D" id="3.30.420.10">
    <property type="entry name" value="Ribonuclease H-like superfamily/Ribonuclease H"/>
    <property type="match status" value="1"/>
</dbReference>
<dbReference type="SUPFAM" id="SSF53098">
    <property type="entry name" value="Ribonuclease H-like"/>
    <property type="match status" value="1"/>
</dbReference>
<dbReference type="CDD" id="cd09274">
    <property type="entry name" value="RNase_HI_RT_Ty3"/>
    <property type="match status" value="1"/>
</dbReference>
<dbReference type="GO" id="GO:0004519">
    <property type="term" value="F:endonuclease activity"/>
    <property type="evidence" value="ECO:0007669"/>
    <property type="project" value="UniProtKB-KW"/>
</dbReference>
<dbReference type="PANTHER" id="PTHR37984:SF5">
    <property type="entry name" value="PROTEIN NYNRIN-LIKE"/>
    <property type="match status" value="1"/>
</dbReference>
<dbReference type="FunFam" id="3.30.70.270:FF:000020">
    <property type="entry name" value="Transposon Tf2-6 polyprotein-like Protein"/>
    <property type="match status" value="1"/>
</dbReference>
<dbReference type="InterPro" id="IPR043502">
    <property type="entry name" value="DNA/RNA_pol_sf"/>
</dbReference>
<feature type="domain" description="Integrase catalytic" evidence="10">
    <location>
        <begin position="929"/>
        <end position="1042"/>
    </location>
</feature>
<keyword evidence="7" id="KW-0695">RNA-directed DNA polymerase</keyword>
<dbReference type="Gene3D" id="3.10.20.370">
    <property type="match status" value="1"/>
</dbReference>
<feature type="compositionally biased region" description="Low complexity" evidence="9">
    <location>
        <begin position="46"/>
        <end position="64"/>
    </location>
</feature>
<dbReference type="Gene3D" id="3.10.10.10">
    <property type="entry name" value="HIV Type 1 Reverse Transcriptase, subunit A, domain 1"/>
    <property type="match status" value="2"/>
</dbReference>
<keyword evidence="5" id="KW-0255">Endonuclease</keyword>
<dbReference type="InterPro" id="IPR036397">
    <property type="entry name" value="RNaseH_sf"/>
</dbReference>
<evidence type="ECO:0000256" key="8">
    <source>
        <dbReference type="ARBA" id="ARBA00023268"/>
    </source>
</evidence>
<evidence type="ECO:0000256" key="5">
    <source>
        <dbReference type="ARBA" id="ARBA00022759"/>
    </source>
</evidence>
<evidence type="ECO:0000256" key="7">
    <source>
        <dbReference type="ARBA" id="ARBA00022918"/>
    </source>
</evidence>
<reference evidence="11" key="1">
    <citation type="submission" date="2023-03" db="EMBL/GenBank/DDBJ databases">
        <title>Chromosome-scale reference genome and RAD-based genetic map of yellow starthistle (Centaurea solstitialis) reveal putative structural variation and QTLs associated with invader traits.</title>
        <authorList>
            <person name="Reatini B."/>
            <person name="Cang F.A."/>
            <person name="Jiang Q."/>
            <person name="Mckibben M.T.W."/>
            <person name="Barker M.S."/>
            <person name="Rieseberg L.H."/>
            <person name="Dlugosch K.M."/>
        </authorList>
    </citation>
    <scope>NUCLEOTIDE SEQUENCE</scope>
    <source>
        <strain evidence="11">CAN-66</strain>
        <tissue evidence="11">Leaf</tissue>
    </source>
</reference>
<dbReference type="GO" id="GO:0008233">
    <property type="term" value="F:peptidase activity"/>
    <property type="evidence" value="ECO:0007669"/>
    <property type="project" value="UniProtKB-KW"/>
</dbReference>
<proteinExistence type="predicted"/>
<comment type="caution">
    <text evidence="11">The sequence shown here is derived from an EMBL/GenBank/DDBJ whole genome shotgun (WGS) entry which is preliminary data.</text>
</comment>
<dbReference type="GO" id="GO:0003676">
    <property type="term" value="F:nucleic acid binding"/>
    <property type="evidence" value="ECO:0007669"/>
    <property type="project" value="InterPro"/>
</dbReference>
<evidence type="ECO:0000256" key="9">
    <source>
        <dbReference type="SAM" id="MobiDB-lite"/>
    </source>
</evidence>
<evidence type="ECO:0000256" key="4">
    <source>
        <dbReference type="ARBA" id="ARBA00022722"/>
    </source>
</evidence>
<dbReference type="GO" id="GO:0006508">
    <property type="term" value="P:proteolysis"/>
    <property type="evidence" value="ECO:0007669"/>
    <property type="project" value="UniProtKB-KW"/>
</dbReference>
<evidence type="ECO:0000313" key="12">
    <source>
        <dbReference type="Proteomes" id="UP001172457"/>
    </source>
</evidence>
<dbReference type="GO" id="GO:0015074">
    <property type="term" value="P:DNA integration"/>
    <property type="evidence" value="ECO:0007669"/>
    <property type="project" value="InterPro"/>
</dbReference>
<evidence type="ECO:0000313" key="11">
    <source>
        <dbReference type="EMBL" id="KAJ9552772.1"/>
    </source>
</evidence>